<comment type="function">
    <text evidence="9">This protein specifically catalyzes the removal of signal peptides from prolipoproteins.</text>
</comment>
<evidence type="ECO:0000256" key="9">
    <source>
        <dbReference type="RuleBase" id="RU000594"/>
    </source>
</evidence>
<evidence type="ECO:0000256" key="1">
    <source>
        <dbReference type="ARBA" id="ARBA00006139"/>
    </source>
</evidence>
<dbReference type="PRINTS" id="PR00781">
    <property type="entry name" value="LIPOSIGPTASE"/>
</dbReference>
<dbReference type="EC" id="3.4.23.36" evidence="9"/>
<comment type="similarity">
    <text evidence="1 10">Belongs to the peptidase A8 family.</text>
</comment>
<evidence type="ECO:0000256" key="10">
    <source>
        <dbReference type="RuleBase" id="RU004181"/>
    </source>
</evidence>
<dbReference type="NCBIfam" id="TIGR00077">
    <property type="entry name" value="lspA"/>
    <property type="match status" value="1"/>
</dbReference>
<keyword evidence="3 9" id="KW-0645">Protease</keyword>
<keyword evidence="5 9" id="KW-0064">Aspartyl protease</keyword>
<dbReference type="PANTHER" id="PTHR33695">
    <property type="entry name" value="LIPOPROTEIN SIGNAL PEPTIDASE"/>
    <property type="match status" value="1"/>
</dbReference>
<sequence length="116" mass="12279">MEPGVSFGVMNNDGPWNAWILSGLAAGITVFLLVWLRRAETSLQVFALGLVIGGALGNVIDRVLYGAVVDFLDVHGFGYHWPAFNLADAAISTGAALLIGEALLRRDVGPRRSAGD</sequence>
<keyword evidence="4 11" id="KW-0812">Transmembrane</keyword>
<dbReference type="Pfam" id="PF01252">
    <property type="entry name" value="Peptidase_A8"/>
    <property type="match status" value="1"/>
</dbReference>
<dbReference type="Proteomes" id="UP000033220">
    <property type="component" value="Chromosome DSM 122"/>
</dbReference>
<evidence type="ECO:0000313" key="13">
    <source>
        <dbReference type="Proteomes" id="UP000033220"/>
    </source>
</evidence>
<feature type="transmembrane region" description="Helical" evidence="11">
    <location>
        <begin position="80"/>
        <end position="104"/>
    </location>
</feature>
<keyword evidence="7 11" id="KW-1133">Transmembrane helix</keyword>
<proteinExistence type="inferred from homology"/>
<accession>H6SPJ6</accession>
<evidence type="ECO:0000256" key="5">
    <source>
        <dbReference type="ARBA" id="ARBA00022750"/>
    </source>
</evidence>
<evidence type="ECO:0000256" key="3">
    <source>
        <dbReference type="ARBA" id="ARBA00022670"/>
    </source>
</evidence>
<dbReference type="PANTHER" id="PTHR33695:SF1">
    <property type="entry name" value="LIPOPROTEIN SIGNAL PEPTIDASE"/>
    <property type="match status" value="1"/>
</dbReference>
<feature type="transmembrane region" description="Helical" evidence="11">
    <location>
        <begin position="43"/>
        <end position="60"/>
    </location>
</feature>
<gene>
    <name evidence="12" type="ORF">RSPPHO_02895</name>
</gene>
<evidence type="ECO:0000256" key="7">
    <source>
        <dbReference type="ARBA" id="ARBA00022989"/>
    </source>
</evidence>
<evidence type="ECO:0000256" key="6">
    <source>
        <dbReference type="ARBA" id="ARBA00022801"/>
    </source>
</evidence>
<organism evidence="12 13">
    <name type="scientific">Pararhodospirillum photometricum DSM 122</name>
    <dbReference type="NCBI Taxonomy" id="1150469"/>
    <lineage>
        <taxon>Bacteria</taxon>
        <taxon>Pseudomonadati</taxon>
        <taxon>Pseudomonadota</taxon>
        <taxon>Alphaproteobacteria</taxon>
        <taxon>Rhodospirillales</taxon>
        <taxon>Rhodospirillaceae</taxon>
        <taxon>Pararhodospirillum</taxon>
    </lineage>
</organism>
<dbReference type="GO" id="GO:0006508">
    <property type="term" value="P:proteolysis"/>
    <property type="evidence" value="ECO:0007669"/>
    <property type="project" value="UniProtKB-KW"/>
</dbReference>
<dbReference type="STRING" id="1150469.RSPPHO_02895"/>
<comment type="catalytic activity">
    <reaction evidence="9">
        <text>Release of signal peptides from bacterial membrane prolipoproteins. Hydrolyzes -Xaa-Yaa-Zaa-|-(S,diacylglyceryl)Cys-, in which Xaa is hydrophobic (preferably Leu), and Yaa (Ala or Ser) and Zaa (Gly or Ala) have small, neutral side chains.</text>
        <dbReference type="EC" id="3.4.23.36"/>
    </reaction>
</comment>
<dbReference type="AlphaFoldDB" id="H6SPJ6"/>
<dbReference type="PATRIC" id="fig|1150469.3.peg.3268"/>
<feature type="transmembrane region" description="Helical" evidence="11">
    <location>
        <begin position="16"/>
        <end position="36"/>
    </location>
</feature>
<keyword evidence="13" id="KW-1185">Reference proteome</keyword>
<keyword evidence="6 9" id="KW-0378">Hydrolase</keyword>
<dbReference type="PROSITE" id="PS00855">
    <property type="entry name" value="SPASE_II"/>
    <property type="match status" value="1"/>
</dbReference>
<protein>
    <recommendedName>
        <fullName evidence="9">Lipoprotein signal peptidase</fullName>
        <ecNumber evidence="9">3.4.23.36</ecNumber>
    </recommendedName>
</protein>
<dbReference type="KEGG" id="rpm:RSPPHO_02895"/>
<keyword evidence="12" id="KW-0449">Lipoprotein</keyword>
<name>H6SPJ6_PARPM</name>
<keyword evidence="8 11" id="KW-0472">Membrane</keyword>
<evidence type="ECO:0000256" key="4">
    <source>
        <dbReference type="ARBA" id="ARBA00022692"/>
    </source>
</evidence>
<dbReference type="HOGENOM" id="CLU_083252_4_2_5"/>
<evidence type="ECO:0000313" key="12">
    <source>
        <dbReference type="EMBL" id="CCG09521.1"/>
    </source>
</evidence>
<dbReference type="eggNOG" id="COG0597">
    <property type="taxonomic scope" value="Bacteria"/>
</dbReference>
<dbReference type="InterPro" id="IPR001872">
    <property type="entry name" value="Peptidase_A8"/>
</dbReference>
<evidence type="ECO:0000256" key="8">
    <source>
        <dbReference type="ARBA" id="ARBA00023136"/>
    </source>
</evidence>
<dbReference type="EMBL" id="HE663493">
    <property type="protein sequence ID" value="CCG09521.1"/>
    <property type="molecule type" value="Genomic_DNA"/>
</dbReference>
<evidence type="ECO:0000256" key="11">
    <source>
        <dbReference type="SAM" id="Phobius"/>
    </source>
</evidence>
<keyword evidence="2" id="KW-1003">Cell membrane</keyword>
<dbReference type="GO" id="GO:0016020">
    <property type="term" value="C:membrane"/>
    <property type="evidence" value="ECO:0007669"/>
    <property type="project" value="InterPro"/>
</dbReference>
<evidence type="ECO:0000256" key="2">
    <source>
        <dbReference type="ARBA" id="ARBA00022475"/>
    </source>
</evidence>
<dbReference type="GO" id="GO:0004190">
    <property type="term" value="F:aspartic-type endopeptidase activity"/>
    <property type="evidence" value="ECO:0007669"/>
    <property type="project" value="UniProtKB-KW"/>
</dbReference>
<reference evidence="12 13" key="1">
    <citation type="submission" date="2012-02" db="EMBL/GenBank/DDBJ databases">
        <title>Shotgun genome sequence of Phaeospirillum photometricum DSM 122.</title>
        <authorList>
            <person name="Duquesne K."/>
            <person name="Sturgis J."/>
        </authorList>
    </citation>
    <scope>NUCLEOTIDE SEQUENCE [LARGE SCALE GENOMIC DNA]</scope>
    <source>
        <strain evidence="13">DSM122</strain>
    </source>
</reference>